<dbReference type="Gene3D" id="3.40.50.1010">
    <property type="entry name" value="5'-nuclease"/>
    <property type="match status" value="1"/>
</dbReference>
<dbReference type="GO" id="GO:0016787">
    <property type="term" value="F:hydrolase activity"/>
    <property type="evidence" value="ECO:0007669"/>
    <property type="project" value="UniProtKB-KW"/>
</dbReference>
<protein>
    <recommendedName>
        <fullName evidence="10">DNA repair protein RAD2</fullName>
    </recommendedName>
</protein>
<dbReference type="InterPro" id="IPR006086">
    <property type="entry name" value="XPG-I_dom"/>
</dbReference>
<evidence type="ECO:0000256" key="1">
    <source>
        <dbReference type="ARBA" id="ARBA00001946"/>
    </source>
</evidence>
<dbReference type="InterPro" id="IPR006084">
    <property type="entry name" value="XPG/Rad2"/>
</dbReference>
<dbReference type="EMBL" id="MW630113">
    <property type="protein sequence ID" value="UUY86250.1"/>
    <property type="molecule type" value="Genomic_DNA"/>
</dbReference>
<dbReference type="Gene3D" id="1.10.150.20">
    <property type="entry name" value="5' to 3' exonuclease, C-terminal subdomain"/>
    <property type="match status" value="1"/>
</dbReference>
<reference evidence="8" key="1">
    <citation type="submission" date="2021-02" db="EMBL/GenBank/DDBJ databases">
        <authorList>
            <person name="Chen J."/>
            <person name="Hu H."/>
            <person name="Huang J."/>
            <person name="Yan X."/>
        </authorList>
    </citation>
    <scope>NUCLEOTIDE SEQUENCE</scope>
    <source>
        <strain evidence="8">GDOU</strain>
    </source>
</reference>
<dbReference type="SUPFAM" id="SSF47807">
    <property type="entry name" value="5' to 3' exonuclease, C-terminal subdomain"/>
    <property type="match status" value="1"/>
</dbReference>
<evidence type="ECO:0000256" key="5">
    <source>
        <dbReference type="ARBA" id="ARBA00022842"/>
    </source>
</evidence>
<evidence type="ECO:0000256" key="2">
    <source>
        <dbReference type="ARBA" id="ARBA00022722"/>
    </source>
</evidence>
<dbReference type="SMART" id="SM00485">
    <property type="entry name" value="XPGN"/>
    <property type="match status" value="1"/>
</dbReference>
<dbReference type="Pfam" id="PF00752">
    <property type="entry name" value="XPG_N"/>
    <property type="match status" value="1"/>
</dbReference>
<dbReference type="InterPro" id="IPR006085">
    <property type="entry name" value="XPG_DNA_repair_N"/>
</dbReference>
<feature type="domain" description="XPG-I" evidence="6">
    <location>
        <begin position="169"/>
        <end position="240"/>
    </location>
</feature>
<dbReference type="InterPro" id="IPR036279">
    <property type="entry name" value="5-3_exonuclease_C_sf"/>
</dbReference>
<comment type="cofactor">
    <cofactor evidence="1">
        <name>Mg(2+)</name>
        <dbReference type="ChEBI" id="CHEBI:18420"/>
    </cofactor>
</comment>
<evidence type="ECO:0000259" key="6">
    <source>
        <dbReference type="SMART" id="SM00484"/>
    </source>
</evidence>
<evidence type="ECO:0000313" key="9">
    <source>
        <dbReference type="Proteomes" id="UP001060024"/>
    </source>
</evidence>
<evidence type="ECO:0000259" key="7">
    <source>
        <dbReference type="SMART" id="SM00485"/>
    </source>
</evidence>
<dbReference type="Proteomes" id="UP001060024">
    <property type="component" value="Segment"/>
</dbReference>
<dbReference type="SUPFAM" id="SSF88723">
    <property type="entry name" value="PIN domain-like"/>
    <property type="match status" value="1"/>
</dbReference>
<evidence type="ECO:0000313" key="8">
    <source>
        <dbReference type="EMBL" id="UUY86250.1"/>
    </source>
</evidence>
<dbReference type="GO" id="GO:0046872">
    <property type="term" value="F:metal ion binding"/>
    <property type="evidence" value="ECO:0007669"/>
    <property type="project" value="UniProtKB-KW"/>
</dbReference>
<proteinExistence type="predicted"/>
<keyword evidence="3" id="KW-0479">Metal-binding</keyword>
<dbReference type="GO" id="GO:0003677">
    <property type="term" value="F:DNA binding"/>
    <property type="evidence" value="ECO:0007669"/>
    <property type="project" value="InterPro"/>
</dbReference>
<dbReference type="SMART" id="SM00484">
    <property type="entry name" value="XPGI"/>
    <property type="match status" value="1"/>
</dbReference>
<evidence type="ECO:0008006" key="10">
    <source>
        <dbReference type="Google" id="ProtNLM"/>
    </source>
</evidence>
<feature type="domain" description="XPG N-terminal" evidence="7">
    <location>
        <begin position="1"/>
        <end position="93"/>
    </location>
</feature>
<dbReference type="Pfam" id="PF00867">
    <property type="entry name" value="XPG_I"/>
    <property type="match status" value="1"/>
</dbReference>
<dbReference type="PANTHER" id="PTHR11081">
    <property type="entry name" value="FLAP ENDONUCLEASE FAMILY MEMBER"/>
    <property type="match status" value="1"/>
</dbReference>
<sequence length="356" mass="39940">MGIKGLKPLLKSFGIYEYTVPLTKMTGKTLAVDGTFMLHKYKNCHSAPWHYLVLYMLVSLKLRNVNAIFVFDGQPLPEKSREKMCRKSRKQAMVDKGELLKAQFREWETSKVAAPELEATVQRLSKTKCIEPTLDNKETATTVETYIGNLAKDTRVTGQDYQLFRQSLEAFGFPYMDAPDEAELCCVRMTEMGLVDGPLTIDSDAIACGAYHNVATVYTDIYGDNLKAISVRHSTEALGLNGREFLDLCVMCGTDFNMRIHKLGPATALKLIKTFGSIENLPASIQTECLAAVRTREILIGRDMEDRRKEIETLQNGPVSGEKIKQTFSREMLNKLIQDNAHIRANLRLVAPGIFA</sequence>
<dbReference type="InterPro" id="IPR029060">
    <property type="entry name" value="PIN-like_dom_sf"/>
</dbReference>
<dbReference type="SMART" id="SM00279">
    <property type="entry name" value="HhH2"/>
    <property type="match status" value="1"/>
</dbReference>
<evidence type="ECO:0000256" key="3">
    <source>
        <dbReference type="ARBA" id="ARBA00022723"/>
    </source>
</evidence>
<dbReference type="PRINTS" id="PR00853">
    <property type="entry name" value="XPGRADSUPER"/>
</dbReference>
<keyword evidence="2" id="KW-0540">Nuclease</keyword>
<organism evidence="8 9">
    <name type="scientific">Largemouth bass virus</name>
    <dbReference type="NCBI Taxonomy" id="176656"/>
    <lineage>
        <taxon>Viruses</taxon>
        <taxon>Varidnaviria</taxon>
        <taxon>Bamfordvirae</taxon>
        <taxon>Nucleocytoviricota</taxon>
        <taxon>Megaviricetes</taxon>
        <taxon>Pimascovirales</taxon>
        <taxon>Pimascovirales incertae sedis</taxon>
        <taxon>Iridoviridae</taxon>
        <taxon>Alphairidovirinae</taxon>
        <taxon>Ranavirus</taxon>
        <taxon>Ranavirus micropterus1</taxon>
        <taxon>Santee-Cooper ranavirus</taxon>
    </lineage>
</organism>
<dbReference type="GO" id="GO:0004518">
    <property type="term" value="F:nuclease activity"/>
    <property type="evidence" value="ECO:0007669"/>
    <property type="project" value="UniProtKB-KW"/>
</dbReference>
<accession>A0A9E7PU47</accession>
<dbReference type="InterPro" id="IPR008918">
    <property type="entry name" value="HhH2"/>
</dbReference>
<evidence type="ECO:0000256" key="4">
    <source>
        <dbReference type="ARBA" id="ARBA00022801"/>
    </source>
</evidence>
<keyword evidence="5" id="KW-0460">Magnesium</keyword>
<keyword evidence="4" id="KW-0378">Hydrolase</keyword>
<name>A0A9E7PU47_9VIRU</name>